<evidence type="ECO:0000313" key="2">
    <source>
        <dbReference type="EMBL" id="CAG4884969.1"/>
    </source>
</evidence>
<dbReference type="CDD" id="cd00077">
    <property type="entry name" value="HDc"/>
    <property type="match status" value="1"/>
</dbReference>
<dbReference type="SUPFAM" id="SSF109604">
    <property type="entry name" value="HD-domain/PDEase-like"/>
    <property type="match status" value="1"/>
</dbReference>
<organism evidence="2 3">
    <name type="scientific">Georgfuchsia toluolica</name>
    <dbReference type="NCBI Taxonomy" id="424218"/>
    <lineage>
        <taxon>Bacteria</taxon>
        <taxon>Pseudomonadati</taxon>
        <taxon>Pseudomonadota</taxon>
        <taxon>Betaproteobacteria</taxon>
        <taxon>Nitrosomonadales</taxon>
        <taxon>Sterolibacteriaceae</taxon>
        <taxon>Georgfuchsia</taxon>
    </lineage>
</organism>
<dbReference type="PROSITE" id="PS51832">
    <property type="entry name" value="HD_GYP"/>
    <property type="match status" value="1"/>
</dbReference>
<dbReference type="EMBL" id="CAJQUM010000001">
    <property type="protein sequence ID" value="CAG4884969.1"/>
    <property type="molecule type" value="Genomic_DNA"/>
</dbReference>
<dbReference type="Proteomes" id="UP000742786">
    <property type="component" value="Unassembled WGS sequence"/>
</dbReference>
<accession>A0A916N9R9</accession>
<dbReference type="InterPro" id="IPR037522">
    <property type="entry name" value="HD_GYP_dom"/>
</dbReference>
<evidence type="ECO:0000259" key="1">
    <source>
        <dbReference type="PROSITE" id="PS51832"/>
    </source>
</evidence>
<dbReference type="GO" id="GO:0008081">
    <property type="term" value="F:phosphoric diester hydrolase activity"/>
    <property type="evidence" value="ECO:0007669"/>
    <property type="project" value="UniProtKB-ARBA"/>
</dbReference>
<comment type="caution">
    <text evidence="2">The sequence shown here is derived from an EMBL/GenBank/DDBJ whole genome shotgun (WGS) entry which is preliminary data.</text>
</comment>
<gene>
    <name evidence="2" type="ORF">GTOL_12852</name>
</gene>
<proteinExistence type="predicted"/>
<dbReference type="InterPro" id="IPR003607">
    <property type="entry name" value="HD/PDEase_dom"/>
</dbReference>
<dbReference type="Gene3D" id="1.10.3210.10">
    <property type="entry name" value="Hypothetical protein af1432"/>
    <property type="match status" value="1"/>
</dbReference>
<reference evidence="2" key="1">
    <citation type="submission" date="2021-04" db="EMBL/GenBank/DDBJ databases">
        <authorList>
            <person name="Hornung B."/>
        </authorList>
    </citation>
    <scope>NUCLEOTIDE SEQUENCE</scope>
    <source>
        <strain evidence="2">G5G6</strain>
    </source>
</reference>
<evidence type="ECO:0000313" key="3">
    <source>
        <dbReference type="Proteomes" id="UP000742786"/>
    </source>
</evidence>
<protein>
    <recommendedName>
        <fullName evidence="1">HD-GYP domain-containing protein</fullName>
    </recommendedName>
</protein>
<dbReference type="AlphaFoldDB" id="A0A916N9R9"/>
<name>A0A916N9R9_9PROT</name>
<sequence length="141" mass="15710">MRMYCRKTTLMSILLMNIRTNPVQGKHCRICGNPISAPPFAQGGEDFCCEACYLQSQAAQVERVISMRADAALAEALAAALDLREHETGLHFKRVACHTLELARRSIHDAPEYLRQIYWGALLHDIGRIGIPARSCSSRAL</sequence>
<feature type="domain" description="HD-GYP" evidence="1">
    <location>
        <begin position="66"/>
        <end position="141"/>
    </location>
</feature>
<keyword evidence="3" id="KW-1185">Reference proteome</keyword>